<reference evidence="5 6" key="1">
    <citation type="submission" date="2020-01" db="EMBL/GenBank/DDBJ databases">
        <authorList>
            <person name="Lee S.D."/>
        </authorList>
    </citation>
    <scope>NUCLEOTIDE SEQUENCE [LARGE SCALE GENOMIC DNA]</scope>
    <source>
        <strain evidence="5 6">Lac-M11</strain>
    </source>
</reference>
<feature type="domain" description="Putative type VI secretion system Rhs element associated Vgr" evidence="4">
    <location>
        <begin position="501"/>
        <end position="601"/>
    </location>
</feature>
<dbReference type="InterPro" id="IPR018769">
    <property type="entry name" value="VgrG2_DUF2345"/>
</dbReference>
<dbReference type="Pfam" id="PF13296">
    <property type="entry name" value="T6SS_Vgr"/>
    <property type="match status" value="1"/>
</dbReference>
<dbReference type="Gene3D" id="2.40.50.230">
    <property type="entry name" value="Gp5 N-terminal domain"/>
    <property type="match status" value="1"/>
</dbReference>
<comment type="caution">
    <text evidence="5">The sequence shown here is derived from an EMBL/GenBank/DDBJ whole genome shotgun (WGS) entry which is preliminary data.</text>
</comment>
<comment type="similarity">
    <text evidence="1">Belongs to the VgrG protein family.</text>
</comment>
<organism evidence="5 6">
    <name type="scientific">Rahnella contaminans</name>
    <dbReference type="NCBI Taxonomy" id="2703882"/>
    <lineage>
        <taxon>Bacteria</taxon>
        <taxon>Pseudomonadati</taxon>
        <taxon>Pseudomonadota</taxon>
        <taxon>Gammaproteobacteria</taxon>
        <taxon>Enterobacterales</taxon>
        <taxon>Yersiniaceae</taxon>
        <taxon>Rahnella</taxon>
    </lineage>
</organism>
<evidence type="ECO:0000259" key="2">
    <source>
        <dbReference type="Pfam" id="PF04717"/>
    </source>
</evidence>
<dbReference type="InterPro" id="IPR037026">
    <property type="entry name" value="Vgr_OB-fold_dom_sf"/>
</dbReference>
<dbReference type="AlphaFoldDB" id="A0A6M2AYH4"/>
<dbReference type="SUPFAM" id="SSF69279">
    <property type="entry name" value="Phage tail proteins"/>
    <property type="match status" value="2"/>
</dbReference>
<dbReference type="InterPro" id="IPR006531">
    <property type="entry name" value="Gp5/Vgr_OB"/>
</dbReference>
<dbReference type="Proteomes" id="UP000476696">
    <property type="component" value="Unassembled WGS sequence"/>
</dbReference>
<dbReference type="EMBL" id="JAADJS010000001">
    <property type="protein sequence ID" value="NGX85712.1"/>
    <property type="molecule type" value="Genomic_DNA"/>
</dbReference>
<dbReference type="NCBIfam" id="TIGR01646">
    <property type="entry name" value="vgr_GE"/>
    <property type="match status" value="1"/>
</dbReference>
<dbReference type="InterPro" id="IPR017847">
    <property type="entry name" value="T6SS_RhsGE_Vgr_subset"/>
</dbReference>
<feature type="domain" description="DUF2345" evidence="3">
    <location>
        <begin position="618"/>
        <end position="766"/>
    </location>
</feature>
<accession>A0A6M2AYH4</accession>
<dbReference type="Gene3D" id="4.10.220.110">
    <property type="match status" value="1"/>
</dbReference>
<dbReference type="NCBIfam" id="TIGR03361">
    <property type="entry name" value="VI_Rhs_Vgr"/>
    <property type="match status" value="1"/>
</dbReference>
<evidence type="ECO:0000256" key="1">
    <source>
        <dbReference type="ARBA" id="ARBA00005558"/>
    </source>
</evidence>
<dbReference type="RefSeq" id="WP_165057072.1">
    <property type="nucleotide sequence ID" value="NZ_JAADJS010000001.1"/>
</dbReference>
<gene>
    <name evidence="5" type="primary">vgrG</name>
    <name evidence="5" type="ORF">GW579_01260</name>
</gene>
<dbReference type="Pfam" id="PF10106">
    <property type="entry name" value="DUF2345"/>
    <property type="match status" value="1"/>
</dbReference>
<dbReference type="SUPFAM" id="SSF69255">
    <property type="entry name" value="gp5 N-terminal domain-like"/>
    <property type="match status" value="1"/>
</dbReference>
<dbReference type="Gene3D" id="3.55.50.10">
    <property type="entry name" value="Baseplate protein-like domains"/>
    <property type="match status" value="1"/>
</dbReference>
<evidence type="ECO:0000313" key="6">
    <source>
        <dbReference type="Proteomes" id="UP000476696"/>
    </source>
</evidence>
<dbReference type="InterPro" id="IPR028244">
    <property type="entry name" value="T6SS_Rhs_Vgr_dom"/>
</dbReference>
<proteinExistence type="inferred from homology"/>
<name>A0A6M2AYH4_9GAMM</name>
<protein>
    <submittedName>
        <fullName evidence="5">Type VI secretion system tip protein VgrG</fullName>
    </submittedName>
</protein>
<sequence>MDNQNSGFNIQINDTLNRYLLLFQHHDSITSDVLSFTATESLSHPYRYVIKFTSPSLNIPLDQILNCYASFIMRAPGSDNSWESQPKWHQIKQINGVITSFSRISSSADETLYECVLEHEMALLDRTRKSAVYLNVTVPDLVKKVLLEHQEIKGYQVDLEKLTLTYPLREMVIQWQETDLTFIRRLLAEVGIWFRFENHPDVTTETVTVFGDSGSAYLFSDKLLSYVPDSGMASDGEYITQLQEFYSVIPEGVQSRNYNYREALSPDAKKSVYVHNLPDKISTGRDYIYADNPLEKGSSDGKSSETANFYARVRHEYHLNNQSILSAVTNTPEMSPGVLFNPQGDVPEGFKGGFVVCVIEISGSRGEHFLAKLRGIPYSESYCYRPERLHRPVIAGTVPGRVTIRGENATYASTDMFGRYTVKFDFDLEAKKKGYESALIRLGRPYAGDTYGFHFPLINSTEVAIAFEGGDPDRPFISHVMHDGAHPDLVNMRNDTRNIIRTPSQNKIRLEDKRNQEHIKISTEYGKSQVSAGHLVDAERKMRGEGLEARTDHWIAVRAAKGLMLTTEPQPKAQGQQLDMTAAVAALESALSLARTLQQCATTAGASAAESEPQEQLKQALDKLQAPGLLAYAAKGQAFATPESLQLSAGADLIATAGSNASVNVLKKFSLAVGDKLSLFARKLGIQMIAGEGNIDAQAQRGEMHFLSQKDFTLISTDGKVNASAKQGIQLSCGGGGIRINADGSVEIFSPTAIDLKGPNLAFKGPESVKTTVPAFEKGTFKRRFQLHAQDDAEQTLPNQKFRLTSSTGNVIEGVTDAKGQSSLLDSDDIETFKMELIHD</sequence>
<evidence type="ECO:0000259" key="3">
    <source>
        <dbReference type="Pfam" id="PF10106"/>
    </source>
</evidence>
<dbReference type="Pfam" id="PF05954">
    <property type="entry name" value="Phage_GPD"/>
    <property type="match status" value="1"/>
</dbReference>
<reference evidence="5 6" key="2">
    <citation type="submission" date="2020-03" db="EMBL/GenBank/DDBJ databases">
        <title>Rahnella aceri sp. nov., isoated from traditional Jeju Makgeolli.</title>
        <authorList>
            <person name="Kim I.S."/>
            <person name="Jeon D."/>
        </authorList>
    </citation>
    <scope>NUCLEOTIDE SEQUENCE [LARGE SCALE GENOMIC DNA]</scope>
    <source>
        <strain evidence="5 6">Lac-M11</strain>
    </source>
</reference>
<dbReference type="Gene3D" id="2.30.110.50">
    <property type="match status" value="1"/>
</dbReference>
<dbReference type="Pfam" id="PF04717">
    <property type="entry name" value="Phage_base_V"/>
    <property type="match status" value="1"/>
</dbReference>
<evidence type="ECO:0000259" key="4">
    <source>
        <dbReference type="Pfam" id="PF13296"/>
    </source>
</evidence>
<feature type="domain" description="Gp5/Type VI secretion system Vgr protein OB-fold" evidence="2">
    <location>
        <begin position="434"/>
        <end position="479"/>
    </location>
</feature>
<dbReference type="InterPro" id="IPR006533">
    <property type="entry name" value="T6SS_Vgr_RhsGE"/>
</dbReference>
<evidence type="ECO:0000313" key="5">
    <source>
        <dbReference type="EMBL" id="NGX85712.1"/>
    </source>
</evidence>
<keyword evidence="6" id="KW-1185">Reference proteome</keyword>